<proteinExistence type="predicted"/>
<dbReference type="AlphaFoldDB" id="A0A0W8EYI6"/>
<comment type="caution">
    <text evidence="1">The sequence shown here is derived from an EMBL/GenBank/DDBJ whole genome shotgun (WGS) entry which is preliminary data.</text>
</comment>
<gene>
    <name evidence="1" type="ORF">ASZ90_016346</name>
</gene>
<protein>
    <submittedName>
        <fullName evidence="1">Uncharacterized protein</fullName>
    </submittedName>
</protein>
<dbReference type="EMBL" id="LNQE01001713">
    <property type="protein sequence ID" value="KUG13633.1"/>
    <property type="molecule type" value="Genomic_DNA"/>
</dbReference>
<accession>A0A0W8EYI6</accession>
<name>A0A0W8EYI6_9ZZZZ</name>
<reference evidence="1" key="1">
    <citation type="journal article" date="2015" name="Proc. Natl. Acad. Sci. U.S.A.">
        <title>Networks of energetic and metabolic interactions define dynamics in microbial communities.</title>
        <authorList>
            <person name="Embree M."/>
            <person name="Liu J.K."/>
            <person name="Al-Bassam M.M."/>
            <person name="Zengler K."/>
        </authorList>
    </citation>
    <scope>NUCLEOTIDE SEQUENCE</scope>
</reference>
<sequence length="155" mass="16509">MGGVPVSPGILPDKAIDIGDGNTDLDLAVLSRFAVLDLVEVPGIGIIDGRPEQCPEIARLPPAIARVVSGHCLNLTQDRVRKPGGEAILLHGLVRDGSQVNRALVFHGSVRVVCFRVYIASGFMGGLQPLPSLDLRMAPAITHNGSRWVCCRQSE</sequence>
<organism evidence="1">
    <name type="scientific">hydrocarbon metagenome</name>
    <dbReference type="NCBI Taxonomy" id="938273"/>
    <lineage>
        <taxon>unclassified sequences</taxon>
        <taxon>metagenomes</taxon>
        <taxon>ecological metagenomes</taxon>
    </lineage>
</organism>
<evidence type="ECO:0000313" key="1">
    <source>
        <dbReference type="EMBL" id="KUG13633.1"/>
    </source>
</evidence>